<evidence type="ECO:0000256" key="4">
    <source>
        <dbReference type="ARBA" id="ARBA00022989"/>
    </source>
</evidence>
<dbReference type="OrthoDB" id="8193498at2759"/>
<organism evidence="8 9">
    <name type="scientific">Daphnia pulex</name>
    <name type="common">Water flea</name>
    <dbReference type="NCBI Taxonomy" id="6669"/>
    <lineage>
        <taxon>Eukaryota</taxon>
        <taxon>Metazoa</taxon>
        <taxon>Ecdysozoa</taxon>
        <taxon>Arthropoda</taxon>
        <taxon>Crustacea</taxon>
        <taxon>Branchiopoda</taxon>
        <taxon>Diplostraca</taxon>
        <taxon>Cladocera</taxon>
        <taxon>Anomopoda</taxon>
        <taxon>Daphniidae</taxon>
        <taxon>Daphnia</taxon>
    </lineage>
</organism>
<dbReference type="EMBL" id="GL732951">
    <property type="protein sequence ID" value="EFX63820.1"/>
    <property type="molecule type" value="Genomic_DNA"/>
</dbReference>
<dbReference type="eggNOG" id="ENOG502S1PN">
    <property type="taxonomic scope" value="Eukaryota"/>
</dbReference>
<evidence type="ECO:0000313" key="9">
    <source>
        <dbReference type="Proteomes" id="UP000000305"/>
    </source>
</evidence>
<feature type="region of interest" description="Disordered" evidence="6">
    <location>
        <begin position="119"/>
        <end position="149"/>
    </location>
</feature>
<evidence type="ECO:0000256" key="1">
    <source>
        <dbReference type="ARBA" id="ARBA00004167"/>
    </source>
</evidence>
<evidence type="ECO:0000313" key="8">
    <source>
        <dbReference type="EMBL" id="EFX63820.1"/>
    </source>
</evidence>
<name>E9HWQ5_DAPPU</name>
<evidence type="ECO:0000256" key="7">
    <source>
        <dbReference type="SAM" id="Phobius"/>
    </source>
</evidence>
<keyword evidence="4 7" id="KW-1133">Transmembrane helix</keyword>
<keyword evidence="9" id="KW-1185">Reference proteome</keyword>
<accession>E9HWQ5</accession>
<reference evidence="8 9" key="1">
    <citation type="journal article" date="2011" name="Science">
        <title>The ecoresponsive genome of Daphnia pulex.</title>
        <authorList>
            <person name="Colbourne J.K."/>
            <person name="Pfrender M.E."/>
            <person name="Gilbert D."/>
            <person name="Thomas W.K."/>
            <person name="Tucker A."/>
            <person name="Oakley T.H."/>
            <person name="Tokishita S."/>
            <person name="Aerts A."/>
            <person name="Arnold G.J."/>
            <person name="Basu M.K."/>
            <person name="Bauer D.J."/>
            <person name="Caceres C.E."/>
            <person name="Carmel L."/>
            <person name="Casola C."/>
            <person name="Choi J.H."/>
            <person name="Detter J.C."/>
            <person name="Dong Q."/>
            <person name="Dusheyko S."/>
            <person name="Eads B.D."/>
            <person name="Frohlich T."/>
            <person name="Geiler-Samerotte K.A."/>
            <person name="Gerlach D."/>
            <person name="Hatcher P."/>
            <person name="Jogdeo S."/>
            <person name="Krijgsveld J."/>
            <person name="Kriventseva E.V."/>
            <person name="Kultz D."/>
            <person name="Laforsch C."/>
            <person name="Lindquist E."/>
            <person name="Lopez J."/>
            <person name="Manak J.R."/>
            <person name="Muller J."/>
            <person name="Pangilinan J."/>
            <person name="Patwardhan R.P."/>
            <person name="Pitluck S."/>
            <person name="Pritham E.J."/>
            <person name="Rechtsteiner A."/>
            <person name="Rho M."/>
            <person name="Rogozin I.B."/>
            <person name="Sakarya O."/>
            <person name="Salamov A."/>
            <person name="Schaack S."/>
            <person name="Shapiro H."/>
            <person name="Shiga Y."/>
            <person name="Skalitzky C."/>
            <person name="Smith Z."/>
            <person name="Souvorov A."/>
            <person name="Sung W."/>
            <person name="Tang Z."/>
            <person name="Tsuchiya D."/>
            <person name="Tu H."/>
            <person name="Vos H."/>
            <person name="Wang M."/>
            <person name="Wolf Y.I."/>
            <person name="Yamagata H."/>
            <person name="Yamada T."/>
            <person name="Ye Y."/>
            <person name="Shaw J.R."/>
            <person name="Andrews J."/>
            <person name="Crease T.J."/>
            <person name="Tang H."/>
            <person name="Lucas S.M."/>
            <person name="Robertson H.M."/>
            <person name="Bork P."/>
            <person name="Koonin E.V."/>
            <person name="Zdobnov E.M."/>
            <person name="Grigoriev I.V."/>
            <person name="Lynch M."/>
            <person name="Boore J.L."/>
        </authorList>
    </citation>
    <scope>NUCLEOTIDE SEQUENCE [LARGE SCALE GENOMIC DNA]</scope>
</reference>
<dbReference type="GO" id="GO:0016020">
    <property type="term" value="C:membrane"/>
    <property type="evidence" value="ECO:0007669"/>
    <property type="project" value="UniProtKB-SubCell"/>
</dbReference>
<comment type="subcellular location">
    <subcellularLocation>
        <location evidence="1">Membrane</location>
        <topology evidence="1">Single-pass membrane protein</topology>
    </subcellularLocation>
</comment>
<evidence type="ECO:0000256" key="6">
    <source>
        <dbReference type="SAM" id="MobiDB-lite"/>
    </source>
</evidence>
<dbReference type="Pfam" id="PF06388">
    <property type="entry name" value="DUF1075"/>
    <property type="match status" value="1"/>
</dbReference>
<evidence type="ECO:0000256" key="3">
    <source>
        <dbReference type="ARBA" id="ARBA00022692"/>
    </source>
</evidence>
<dbReference type="HOGENOM" id="CLU_122911_2_1_1"/>
<evidence type="ECO:0000256" key="5">
    <source>
        <dbReference type="ARBA" id="ARBA00023136"/>
    </source>
</evidence>
<feature type="compositionally biased region" description="Polar residues" evidence="6">
    <location>
        <begin position="127"/>
        <end position="149"/>
    </location>
</feature>
<protein>
    <submittedName>
        <fullName evidence="8">Uncharacterized protein</fullName>
    </submittedName>
</protein>
<dbReference type="KEGG" id="dpx:DAPPUDRAFT_306113"/>
<gene>
    <name evidence="8" type="ORF">DAPPUDRAFT_306113</name>
</gene>
<dbReference type="InParanoid" id="E9HWQ5"/>
<keyword evidence="5 7" id="KW-0472">Membrane</keyword>
<comment type="similarity">
    <text evidence="2">Belongs to the UPF0389 family.</text>
</comment>
<dbReference type="InterPro" id="IPR009432">
    <property type="entry name" value="DUF1075"/>
</dbReference>
<keyword evidence="3 7" id="KW-0812">Transmembrane</keyword>
<dbReference type="PhylomeDB" id="E9HWQ5"/>
<proteinExistence type="inferred from homology"/>
<dbReference type="Proteomes" id="UP000000305">
    <property type="component" value="Unassembled WGS sequence"/>
</dbReference>
<feature type="transmembrane region" description="Helical" evidence="7">
    <location>
        <begin position="94"/>
        <end position="112"/>
    </location>
</feature>
<sequence length="149" mass="17040">MSLLMFNKMWKPQVFRNVNKITKRGLAETKPEGGIKIQPETPYVSPNSTLGDVHRVNGVERYFLVWTKKFKSVKDVPGYVSRDMMEKSRNIMRIRINLSIICVCLIGALLAAKSGKKAAERGETLTKHNQQWHQQYNDSQNSKSSKAEN</sequence>
<evidence type="ECO:0000256" key="2">
    <source>
        <dbReference type="ARBA" id="ARBA00007363"/>
    </source>
</evidence>
<dbReference type="PANTHER" id="PTHR13674:SF5">
    <property type="entry name" value="UPF0389 PROTEIN CG9231"/>
    <property type="match status" value="1"/>
</dbReference>
<dbReference type="AlphaFoldDB" id="E9HWQ5"/>
<dbReference type="PANTHER" id="PTHR13674">
    <property type="entry name" value="GROWTH AND TRANSFORMATION-DEPENDENT PROTEIN"/>
    <property type="match status" value="1"/>
</dbReference>
<dbReference type="FunCoup" id="E9HWQ5">
    <property type="interactions" value="771"/>
</dbReference>